<evidence type="ECO:0000256" key="1">
    <source>
        <dbReference type="SAM" id="Phobius"/>
    </source>
</evidence>
<sequence length="258" mass="27744">RSIPDDPVAPAAFEATSATASTPFGRRLERARRALKLARRQEHVVADQAHLGHQHVLSVELAGEAGDHHHEASLPSGPSRFSETGEVVVGGAAGASQFSDPALPEDLIAPNDRLHWGEANIPLCAADRVIAALSLAVGVFLSIVPYRYSALTKSISAVMLGMSLVGWFIWCALRLRYLDGHPVRHAGWVFLGLTLTLGGLVGALLAVWEAQPPTAPRLRSDTGPQSALRHRFRLNVSTIDDILEQDDGLVPRGMHPTH</sequence>
<name>A0A4P9WVX1_9FUNG</name>
<feature type="transmembrane region" description="Helical" evidence="1">
    <location>
        <begin position="129"/>
        <end position="148"/>
    </location>
</feature>
<evidence type="ECO:0000313" key="3">
    <source>
        <dbReference type="Proteomes" id="UP000268535"/>
    </source>
</evidence>
<organism evidence="2 3">
    <name type="scientific">Caulochytrium protostelioides</name>
    <dbReference type="NCBI Taxonomy" id="1555241"/>
    <lineage>
        <taxon>Eukaryota</taxon>
        <taxon>Fungi</taxon>
        <taxon>Fungi incertae sedis</taxon>
        <taxon>Chytridiomycota</taxon>
        <taxon>Chytridiomycota incertae sedis</taxon>
        <taxon>Chytridiomycetes</taxon>
        <taxon>Caulochytriales</taxon>
        <taxon>Caulochytriaceae</taxon>
        <taxon>Caulochytrium</taxon>
    </lineage>
</organism>
<feature type="non-terminal residue" evidence="2">
    <location>
        <position position="258"/>
    </location>
</feature>
<keyword evidence="1" id="KW-1133">Transmembrane helix</keyword>
<feature type="non-terminal residue" evidence="2">
    <location>
        <position position="1"/>
    </location>
</feature>
<keyword evidence="1" id="KW-0812">Transmembrane</keyword>
<feature type="transmembrane region" description="Helical" evidence="1">
    <location>
        <begin position="185"/>
        <end position="208"/>
    </location>
</feature>
<dbReference type="EMBL" id="ML011465">
    <property type="protein sequence ID" value="RKO95540.1"/>
    <property type="molecule type" value="Genomic_DNA"/>
</dbReference>
<gene>
    <name evidence="2" type="ORF">CAUPRSCDRAFT_12761</name>
</gene>
<protein>
    <submittedName>
        <fullName evidence="2">Uncharacterized protein</fullName>
    </submittedName>
</protein>
<evidence type="ECO:0000313" key="2">
    <source>
        <dbReference type="EMBL" id="RKO95540.1"/>
    </source>
</evidence>
<dbReference type="Proteomes" id="UP000268535">
    <property type="component" value="Unassembled WGS sequence"/>
</dbReference>
<accession>A0A4P9WVX1</accession>
<feature type="transmembrane region" description="Helical" evidence="1">
    <location>
        <begin position="154"/>
        <end position="173"/>
    </location>
</feature>
<proteinExistence type="predicted"/>
<keyword evidence="1" id="KW-0472">Membrane</keyword>
<dbReference type="AlphaFoldDB" id="A0A4P9WVX1"/>
<reference evidence="3" key="1">
    <citation type="journal article" date="2018" name="Nat. Microbiol.">
        <title>Leveraging single-cell genomics to expand the fungal tree of life.</title>
        <authorList>
            <person name="Ahrendt S.R."/>
            <person name="Quandt C.A."/>
            <person name="Ciobanu D."/>
            <person name="Clum A."/>
            <person name="Salamov A."/>
            <person name="Andreopoulos B."/>
            <person name="Cheng J.F."/>
            <person name="Woyke T."/>
            <person name="Pelin A."/>
            <person name="Henrissat B."/>
            <person name="Reynolds N.K."/>
            <person name="Benny G.L."/>
            <person name="Smith M.E."/>
            <person name="James T.Y."/>
            <person name="Grigoriev I.V."/>
        </authorList>
    </citation>
    <scope>NUCLEOTIDE SEQUENCE [LARGE SCALE GENOMIC DNA]</scope>
    <source>
        <strain evidence="3">ATCC 52028</strain>
    </source>
</reference>